<dbReference type="RefSeq" id="WP_096725888.1">
    <property type="nucleotide sequence ID" value="NZ_MTZV01000006.1"/>
</dbReference>
<dbReference type="InterPro" id="IPR001789">
    <property type="entry name" value="Sig_transdc_resp-reg_receiver"/>
</dbReference>
<dbReference type="EMBL" id="MTZV01000006">
    <property type="protein sequence ID" value="PCE24018.1"/>
    <property type="molecule type" value="Genomic_DNA"/>
</dbReference>
<name>A0A2A4EUD4_9BURK</name>
<sequence length="289" mass="32195">MPEIDGDLAEARAIASRVRELLESHGIGKRQHAGEIQRICALSYSQALRKIKGLNPWTINQLKAVALAYGESPAFFIENIPVQGALLPQASRDKAWLVIEQRSYECVAEIGAPFSTGVPPQFVAISVDHRWHIYPHASVPPGQHYEVKSIEIAVKAGPHTPVIAVLDDEPVVTEQICTYLGTHGFIAKGYVRHLEFARDFSTSRFDAYVIDWMLDNTTARASIERIAEHYSNDAPIYLLTGKIVTGEADEGEMAEIIQKYEIFPIEKPVRLPWLVAELTRRLKGERSGG</sequence>
<dbReference type="Pfam" id="PF08667">
    <property type="entry name" value="BetR"/>
    <property type="match status" value="1"/>
</dbReference>
<dbReference type="GO" id="GO:0000160">
    <property type="term" value="P:phosphorelay signal transduction system"/>
    <property type="evidence" value="ECO:0007669"/>
    <property type="project" value="InterPro"/>
</dbReference>
<evidence type="ECO:0000256" key="1">
    <source>
        <dbReference type="PROSITE-ProRule" id="PRU00169"/>
    </source>
</evidence>
<feature type="modified residue" description="4-aspartylphosphate" evidence="1">
    <location>
        <position position="211"/>
    </location>
</feature>
<evidence type="ECO:0000313" key="3">
    <source>
        <dbReference type="EMBL" id="PCE24018.1"/>
    </source>
</evidence>
<proteinExistence type="predicted"/>
<accession>A0A2A4EUD4</accession>
<keyword evidence="1" id="KW-0597">Phosphoprotein</keyword>
<dbReference type="SUPFAM" id="SSF52172">
    <property type="entry name" value="CheY-like"/>
    <property type="match status" value="1"/>
</dbReference>
<dbReference type="OrthoDB" id="6492361at2"/>
<dbReference type="InterPro" id="IPR011006">
    <property type="entry name" value="CheY-like_superfamily"/>
</dbReference>
<reference evidence="3 4" key="1">
    <citation type="submission" date="2017-01" db="EMBL/GenBank/DDBJ databases">
        <title>Whole-Genome Shotgun Sequencing of Two beta-Proteobacterial Species in Search of the Bulgecin Biosynthetic Cluster.</title>
        <authorList>
            <person name="Horsman M.E."/>
            <person name="Marous D.R."/>
            <person name="Li R."/>
            <person name="Oliver R.A."/>
            <person name="Byun B."/>
            <person name="Emrich S.J."/>
            <person name="Boggess B."/>
            <person name="Townsend C.A."/>
            <person name="Mobashery S."/>
        </authorList>
    </citation>
    <scope>NUCLEOTIDE SEQUENCE [LARGE SCALE GENOMIC DNA]</scope>
    <source>
        <strain evidence="3 4">ATCC 31363</strain>
    </source>
</reference>
<comment type="caution">
    <text evidence="3">The sequence shown here is derived from an EMBL/GenBank/DDBJ whole genome shotgun (WGS) entry which is preliminary data.</text>
</comment>
<protein>
    <recommendedName>
        <fullName evidence="2">Response regulatory domain-containing protein</fullName>
    </recommendedName>
</protein>
<evidence type="ECO:0000259" key="2">
    <source>
        <dbReference type="PROSITE" id="PS50110"/>
    </source>
</evidence>
<dbReference type="InterPro" id="IPR013975">
    <property type="entry name" value="Tscrpt_reg_BetR_N"/>
</dbReference>
<feature type="domain" description="Response regulatory" evidence="2">
    <location>
        <begin position="162"/>
        <end position="282"/>
    </location>
</feature>
<dbReference type="Gene3D" id="3.40.50.2300">
    <property type="match status" value="1"/>
</dbReference>
<organism evidence="3 4">
    <name type="scientific">Paraburkholderia acidicola</name>
    <dbReference type="NCBI Taxonomy" id="1912599"/>
    <lineage>
        <taxon>Bacteria</taxon>
        <taxon>Pseudomonadati</taxon>
        <taxon>Pseudomonadota</taxon>
        <taxon>Betaproteobacteria</taxon>
        <taxon>Burkholderiales</taxon>
        <taxon>Burkholderiaceae</taxon>
        <taxon>Paraburkholderia</taxon>
    </lineage>
</organism>
<dbReference type="PROSITE" id="PS50110">
    <property type="entry name" value="RESPONSE_REGULATORY"/>
    <property type="match status" value="1"/>
</dbReference>
<evidence type="ECO:0000313" key="4">
    <source>
        <dbReference type="Proteomes" id="UP000218022"/>
    </source>
</evidence>
<gene>
    <name evidence="3" type="ORF">BWP39_30510</name>
</gene>
<dbReference type="Proteomes" id="UP000218022">
    <property type="component" value="Unassembled WGS sequence"/>
</dbReference>
<dbReference type="AlphaFoldDB" id="A0A2A4EUD4"/>